<dbReference type="Pfam" id="PF00931">
    <property type="entry name" value="NB-ARC"/>
    <property type="match status" value="1"/>
</dbReference>
<dbReference type="AlphaFoldDB" id="A0A9N9P556"/>
<dbReference type="OrthoDB" id="6161812at2759"/>
<dbReference type="EMBL" id="CAJVPY010027955">
    <property type="protein sequence ID" value="CAG8791881.1"/>
    <property type="molecule type" value="Genomic_DNA"/>
</dbReference>
<dbReference type="Gene3D" id="1.25.40.10">
    <property type="entry name" value="Tetratricopeptide repeat domain"/>
    <property type="match status" value="1"/>
</dbReference>
<accession>A0A9N9P556</accession>
<name>A0A9N9P556_9GLOM</name>
<gene>
    <name evidence="3" type="ORF">DERYTH_LOCUS21586</name>
</gene>
<dbReference type="InterPro" id="IPR011990">
    <property type="entry name" value="TPR-like_helical_dom_sf"/>
</dbReference>
<dbReference type="SUPFAM" id="SSF52540">
    <property type="entry name" value="P-loop containing nucleoside triphosphate hydrolases"/>
    <property type="match status" value="1"/>
</dbReference>
<feature type="coiled-coil region" evidence="1">
    <location>
        <begin position="733"/>
        <end position="775"/>
    </location>
</feature>
<dbReference type="GO" id="GO:0043531">
    <property type="term" value="F:ADP binding"/>
    <property type="evidence" value="ECO:0007669"/>
    <property type="project" value="InterPro"/>
</dbReference>
<sequence>TFPSIVIIVQMLTIGKLPPLNPLYIHRNYDQNLEKLIKEKHTVVLCGALGTGRTQLARQFANRILRSINNDSEYELLIWLVADQLDTLLSNCKQIGNALQIEGYEQLTDDELAGAIKRKLEEQNCLVIIDDVYSEEVKHSIEKFLPDYSTDIIIISCHEEWDYHKLRIRQSTEQEAIDIIKHMLIEKDIRIVSDEQIKRLVVHFEHNLVWITQAINYIIENLGGDIGSYLKSNEKLGQPLKDFGLNSQQALLITLKNFQSITNSLILKEESLIALLILQICSLLPSQNIPISLLTHYFQYYSKVPERKSEQLINLLCKKTMLIEREGSNISMHCSYQTMLKQNILVKENIIDIAKLSDLQTCFIKFLTEKVKWRRSENVSPNNKFKWEQINILPHVKSVIIHLETQSEYSYLTIDLYYAIGSYYENQDLLYEAKSCYIKSRDLSEDLLGKDILTELSSLSTGLSTGLSTELSIDTTKQSIAKKIDSTAYNLEQFKMYAIEILYKLASVNIKLWQILDAREKDLTVQYLEQSFHLHSLFINLDDVKAQDQFYTCRNLATAYKKQGRFQEAKKIIDNLMNSDFTKNNSEMRSLVYLDAARWETKTNPLKAIDYLKNSLLEINSVAELDYSYNNRTKDMLIVYIELGRAYLEFARAEQDKIKKFDALREADIQLRFALKFNREHYKIDNNRTAGRIFHYLAEVNEIMEYYFLAREAVIQSILIQQSFYKNQENNYIKDSSQLLKRIEDRIQCLKDLPEEIDKKSLEFLQQELDKKKKEYNETNDPQALKEYADILLSTNDPEKRNIIIN</sequence>
<feature type="domain" description="NB-ARC" evidence="2">
    <location>
        <begin position="30"/>
        <end position="154"/>
    </location>
</feature>
<organism evidence="3 4">
    <name type="scientific">Dentiscutata erythropus</name>
    <dbReference type="NCBI Taxonomy" id="1348616"/>
    <lineage>
        <taxon>Eukaryota</taxon>
        <taxon>Fungi</taxon>
        <taxon>Fungi incertae sedis</taxon>
        <taxon>Mucoromycota</taxon>
        <taxon>Glomeromycotina</taxon>
        <taxon>Glomeromycetes</taxon>
        <taxon>Diversisporales</taxon>
        <taxon>Gigasporaceae</taxon>
        <taxon>Dentiscutata</taxon>
    </lineage>
</organism>
<evidence type="ECO:0000313" key="3">
    <source>
        <dbReference type="EMBL" id="CAG8791881.1"/>
    </source>
</evidence>
<dbReference type="Gene3D" id="3.40.50.300">
    <property type="entry name" value="P-loop containing nucleotide triphosphate hydrolases"/>
    <property type="match status" value="1"/>
</dbReference>
<proteinExistence type="predicted"/>
<dbReference type="Proteomes" id="UP000789405">
    <property type="component" value="Unassembled WGS sequence"/>
</dbReference>
<feature type="non-terminal residue" evidence="3">
    <location>
        <position position="806"/>
    </location>
</feature>
<keyword evidence="1" id="KW-0175">Coiled coil</keyword>
<dbReference type="InterPro" id="IPR027417">
    <property type="entry name" value="P-loop_NTPase"/>
</dbReference>
<feature type="non-terminal residue" evidence="3">
    <location>
        <position position="1"/>
    </location>
</feature>
<dbReference type="InterPro" id="IPR002182">
    <property type="entry name" value="NB-ARC"/>
</dbReference>
<evidence type="ECO:0000259" key="2">
    <source>
        <dbReference type="Pfam" id="PF00931"/>
    </source>
</evidence>
<reference evidence="3" key="1">
    <citation type="submission" date="2021-06" db="EMBL/GenBank/DDBJ databases">
        <authorList>
            <person name="Kallberg Y."/>
            <person name="Tangrot J."/>
            <person name="Rosling A."/>
        </authorList>
    </citation>
    <scope>NUCLEOTIDE SEQUENCE</scope>
    <source>
        <strain evidence="3">MA453B</strain>
    </source>
</reference>
<comment type="caution">
    <text evidence="3">The sequence shown here is derived from an EMBL/GenBank/DDBJ whole genome shotgun (WGS) entry which is preliminary data.</text>
</comment>
<keyword evidence="4" id="KW-1185">Reference proteome</keyword>
<evidence type="ECO:0000313" key="4">
    <source>
        <dbReference type="Proteomes" id="UP000789405"/>
    </source>
</evidence>
<dbReference type="SUPFAM" id="SSF48452">
    <property type="entry name" value="TPR-like"/>
    <property type="match status" value="1"/>
</dbReference>
<evidence type="ECO:0000256" key="1">
    <source>
        <dbReference type="SAM" id="Coils"/>
    </source>
</evidence>
<protein>
    <submittedName>
        <fullName evidence="3">22978_t:CDS:1</fullName>
    </submittedName>
</protein>